<dbReference type="InterPro" id="IPR001279">
    <property type="entry name" value="Metallo-B-lactamas"/>
</dbReference>
<organism evidence="2 3">
    <name type="scientific">Kingdonia uniflora</name>
    <dbReference type="NCBI Taxonomy" id="39325"/>
    <lineage>
        <taxon>Eukaryota</taxon>
        <taxon>Viridiplantae</taxon>
        <taxon>Streptophyta</taxon>
        <taxon>Embryophyta</taxon>
        <taxon>Tracheophyta</taxon>
        <taxon>Spermatophyta</taxon>
        <taxon>Magnoliopsida</taxon>
        <taxon>Ranunculales</taxon>
        <taxon>Circaeasteraceae</taxon>
        <taxon>Kingdonia</taxon>
    </lineage>
</organism>
<feature type="domain" description="Metallo-beta-lactamase" evidence="1">
    <location>
        <begin position="232"/>
        <end position="402"/>
    </location>
</feature>
<accession>A0A7J7NEQ2</accession>
<evidence type="ECO:0000259" key="1">
    <source>
        <dbReference type="SMART" id="SM00849"/>
    </source>
</evidence>
<sequence>MATLTTKLAVILKSTHHNFDFLLVKQTPPSKLGEEEYDSYVDSNLWDLPSTTLNPIEVEQESLSTTPIVIEGTELCSDKLNLRNFDVDSALKQVLVQTGLDNGVEGNWMFWRYVDEAEFGPGKPVGTIFLLGKYTPDEQEQNLQGISKWISIKACLDLLSEVKPLSERVGPMAFAGLLRDPVQSGGCKVPSALQYQEYPPGITIVPMRSRTAKPFHTTNLVVVAPDNITDCCEDLGFIAYGDALIVDPGCQSQCHKELAEIVCSLPRKLVVFVTHHHHDHVDGLSIIQKCNPDATLLAHENTFRRLGKDDWSLGYTAISGGEEISIGGQRMKAIFSPGHTDDHMALLHVSTHSLIVGDHCVGQGSAVLDISSGGNMKASEILTNSYEYLSTPPLLNGLLPNHLQLSGSFTSCFNSYAWESQSVAEVHALRIPQYLAREIPANTHDRNRRNREASILKAIESGAHTLYDIVAKTYADVDPSFWIPASWNVRLHIDHLSQLDILPKSFSSKTSPLKTSMAAAVLFLIRWALIVSYEETLNLSTRQCQLTHSRLETLFLHYPDFSLQKFQKTCRLHFILRWTWMYLRVGLIFKKHKLNTVALLTATAVVGSAMLYSYKGKFLSK</sequence>
<dbReference type="Gene3D" id="1.10.10.10">
    <property type="entry name" value="Winged helix-like DNA-binding domain superfamily/Winged helix DNA-binding domain"/>
    <property type="match status" value="1"/>
</dbReference>
<comment type="caution">
    <text evidence="2">The sequence shown here is derived from an EMBL/GenBank/DDBJ whole genome shotgun (WGS) entry which is preliminary data.</text>
</comment>
<dbReference type="AlphaFoldDB" id="A0A7J7NEQ2"/>
<dbReference type="Gene3D" id="3.60.15.10">
    <property type="entry name" value="Ribonuclease Z/Hydroxyacylglutathione hydrolase-like"/>
    <property type="match status" value="1"/>
</dbReference>
<dbReference type="InterPro" id="IPR036388">
    <property type="entry name" value="WH-like_DNA-bd_sf"/>
</dbReference>
<dbReference type="InterPro" id="IPR050662">
    <property type="entry name" value="Sec-metab_biosynth-thioest"/>
</dbReference>
<gene>
    <name evidence="2" type="ORF">GIB67_012563</name>
</gene>
<name>A0A7J7NEQ2_9MAGN</name>
<dbReference type="PANTHER" id="PTHR23131:SF0">
    <property type="entry name" value="ENDORIBONUCLEASE LACTB2"/>
    <property type="match status" value="1"/>
</dbReference>
<dbReference type="GO" id="GO:0009536">
    <property type="term" value="C:plastid"/>
    <property type="evidence" value="ECO:0007669"/>
    <property type="project" value="TreeGrafter"/>
</dbReference>
<evidence type="ECO:0000313" key="3">
    <source>
        <dbReference type="Proteomes" id="UP000541444"/>
    </source>
</evidence>
<dbReference type="Proteomes" id="UP000541444">
    <property type="component" value="Unassembled WGS sequence"/>
</dbReference>
<evidence type="ECO:0000313" key="2">
    <source>
        <dbReference type="EMBL" id="KAF6165666.1"/>
    </source>
</evidence>
<dbReference type="PANTHER" id="PTHR23131">
    <property type="entry name" value="ENDORIBONUCLEASE LACTB2"/>
    <property type="match status" value="1"/>
</dbReference>
<dbReference type="SMART" id="SM00849">
    <property type="entry name" value="Lactamase_B"/>
    <property type="match status" value="1"/>
</dbReference>
<dbReference type="OrthoDB" id="17458at2759"/>
<dbReference type="SUPFAM" id="SSF56281">
    <property type="entry name" value="Metallo-hydrolase/oxidoreductase"/>
    <property type="match status" value="1"/>
</dbReference>
<dbReference type="InterPro" id="IPR036866">
    <property type="entry name" value="RibonucZ/Hydroxyglut_hydro"/>
</dbReference>
<dbReference type="EMBL" id="JACGCM010000816">
    <property type="protein sequence ID" value="KAF6165666.1"/>
    <property type="molecule type" value="Genomic_DNA"/>
</dbReference>
<dbReference type="Pfam" id="PF00753">
    <property type="entry name" value="Lactamase_B"/>
    <property type="match status" value="1"/>
</dbReference>
<reference evidence="2 3" key="1">
    <citation type="journal article" date="2020" name="IScience">
        <title>Genome Sequencing of the Endangered Kingdonia uniflora (Circaeasteraceae, Ranunculales) Reveals Potential Mechanisms of Evolutionary Specialization.</title>
        <authorList>
            <person name="Sun Y."/>
            <person name="Deng T."/>
            <person name="Zhang A."/>
            <person name="Moore M.J."/>
            <person name="Landis J.B."/>
            <person name="Lin N."/>
            <person name="Zhang H."/>
            <person name="Zhang X."/>
            <person name="Huang J."/>
            <person name="Zhang X."/>
            <person name="Sun H."/>
            <person name="Wang H."/>
        </authorList>
    </citation>
    <scope>NUCLEOTIDE SEQUENCE [LARGE SCALE GENOMIC DNA]</scope>
    <source>
        <strain evidence="2">TB1705</strain>
        <tissue evidence="2">Leaf</tissue>
    </source>
</reference>
<keyword evidence="3" id="KW-1185">Reference proteome</keyword>
<proteinExistence type="predicted"/>
<protein>
    <recommendedName>
        <fullName evidence="1">Metallo-beta-lactamase domain-containing protein</fullName>
    </recommendedName>
</protein>